<evidence type="ECO:0000256" key="15">
    <source>
        <dbReference type="ARBA" id="ARBA00049152"/>
    </source>
</evidence>
<evidence type="ECO:0000256" key="11">
    <source>
        <dbReference type="ARBA" id="ARBA00022840"/>
    </source>
</evidence>
<keyword evidence="17" id="KW-0862">Zinc</keyword>
<comment type="similarity">
    <text evidence="16">Belongs to the AccA family.</text>
</comment>
<comment type="subunit">
    <text evidence="5">Acetyl-CoA carboxylase is a heterotetramer composed of biotin carboxyl carrier protein (AccB), biotin carboxylase (AccC) and two subunits of ACCase subunit beta/alpha.</text>
</comment>
<proteinExistence type="inferred from homology"/>
<dbReference type="Pfam" id="PF01039">
    <property type="entry name" value="Carboxyl_trans"/>
    <property type="match status" value="1"/>
</dbReference>
<dbReference type="EC" id="2.1.3.15" evidence="16"/>
<dbReference type="PROSITE" id="PS50989">
    <property type="entry name" value="COA_CT_CTER"/>
    <property type="match status" value="1"/>
</dbReference>
<dbReference type="SUPFAM" id="SSF52096">
    <property type="entry name" value="ClpP/crotonase"/>
    <property type="match status" value="2"/>
</dbReference>
<keyword evidence="17" id="KW-0479">Metal-binding</keyword>
<feature type="binding site" evidence="17">
    <location>
        <position position="53"/>
    </location>
    <ligand>
        <name>Zn(2+)</name>
        <dbReference type="ChEBI" id="CHEBI:29105"/>
    </ligand>
</feature>
<keyword evidence="9 16" id="KW-0547">Nucleotide-binding</keyword>
<feature type="domain" description="CoA carboxyltransferase C-terminal" evidence="19">
    <location>
        <begin position="314"/>
        <end position="556"/>
    </location>
</feature>
<keyword evidence="12 16" id="KW-0443">Lipid metabolism</keyword>
<evidence type="ECO:0000256" key="5">
    <source>
        <dbReference type="ARBA" id="ARBA00011664"/>
    </source>
</evidence>
<dbReference type="HAMAP" id="MF_00823">
    <property type="entry name" value="AcetylCoA_CT_alpha"/>
    <property type="match status" value="1"/>
</dbReference>
<feature type="binding site" evidence="17">
    <location>
        <position position="31"/>
    </location>
    <ligand>
        <name>Zn(2+)</name>
        <dbReference type="ChEBI" id="CHEBI:29105"/>
    </ligand>
</feature>
<keyword evidence="17" id="KW-0863">Zinc-finger</keyword>
<comment type="similarity">
    <text evidence="17">Belongs to the AccD/PCCB family.</text>
</comment>
<dbReference type="Proteomes" id="UP000195781">
    <property type="component" value="Unassembled WGS sequence"/>
</dbReference>
<dbReference type="InterPro" id="IPR011762">
    <property type="entry name" value="COA_CT_N"/>
</dbReference>
<accession>A0A1Y3XGU7</accession>
<keyword evidence="21" id="KW-1185">Reference proteome</keyword>
<dbReference type="NCBIfam" id="TIGR00515">
    <property type="entry name" value="accD"/>
    <property type="match status" value="1"/>
</dbReference>
<evidence type="ECO:0000256" key="9">
    <source>
        <dbReference type="ARBA" id="ARBA00022741"/>
    </source>
</evidence>
<comment type="similarity">
    <text evidence="4">In the N-terminal section; belongs to the AccD/PCCB family.</text>
</comment>
<dbReference type="InterPro" id="IPR034733">
    <property type="entry name" value="AcCoA_carboxyl_beta"/>
</dbReference>
<gene>
    <name evidence="17" type="primary">accD</name>
    <name evidence="16" type="synonym">accA</name>
    <name evidence="20" type="ORF">B5G02_09495</name>
</gene>
<evidence type="ECO:0000313" key="21">
    <source>
        <dbReference type="Proteomes" id="UP000195781"/>
    </source>
</evidence>
<organism evidence="20 21">
    <name type="scientific">[Collinsella] massiliensis</name>
    <dbReference type="NCBI Taxonomy" id="1232426"/>
    <lineage>
        <taxon>Bacteria</taxon>
        <taxon>Bacillati</taxon>
        <taxon>Actinomycetota</taxon>
        <taxon>Coriobacteriia</taxon>
        <taxon>Coriobacteriales</taxon>
        <taxon>Coriobacteriaceae</taxon>
        <taxon>Enorma</taxon>
    </lineage>
</organism>
<comment type="function">
    <text evidence="14 17">Component of the acetyl coenzyme A carboxylase (ACC) complex. Biotin carboxylase (BC) catalyzes the carboxylation of biotin on its carrier protein (BCCP) and then the CO(2) group is transferred by the transcarboxylase to acetyl-CoA to form malonyl-CoA.</text>
</comment>
<dbReference type="NCBIfam" id="NF041504">
    <property type="entry name" value="AccA_sub"/>
    <property type="match status" value="1"/>
</dbReference>
<feature type="binding site" evidence="17">
    <location>
        <position position="50"/>
    </location>
    <ligand>
        <name>Zn(2+)</name>
        <dbReference type="ChEBI" id="CHEBI:29105"/>
    </ligand>
</feature>
<dbReference type="GO" id="GO:2001295">
    <property type="term" value="P:malonyl-CoA biosynthetic process"/>
    <property type="evidence" value="ECO:0007669"/>
    <property type="project" value="UniProtKB-UniRule"/>
</dbReference>
<evidence type="ECO:0000256" key="8">
    <source>
        <dbReference type="ARBA" id="ARBA00022679"/>
    </source>
</evidence>
<evidence type="ECO:0000259" key="18">
    <source>
        <dbReference type="PROSITE" id="PS50980"/>
    </source>
</evidence>
<dbReference type="Gene3D" id="3.90.226.10">
    <property type="entry name" value="2-enoyl-CoA Hydratase, Chain A, domain 1"/>
    <property type="match status" value="2"/>
</dbReference>
<evidence type="ECO:0000256" key="12">
    <source>
        <dbReference type="ARBA" id="ARBA00023098"/>
    </source>
</evidence>
<dbReference type="InterPro" id="IPR000438">
    <property type="entry name" value="Acetyl_CoA_COase_Trfase_b_su"/>
</dbReference>
<keyword evidence="8 16" id="KW-0808">Transferase</keyword>
<comment type="caution">
    <text evidence="20">The sequence shown here is derived from an EMBL/GenBank/DDBJ whole genome shotgun (WGS) entry which is preliminary data.</text>
</comment>
<evidence type="ECO:0000256" key="10">
    <source>
        <dbReference type="ARBA" id="ARBA00022832"/>
    </source>
</evidence>
<dbReference type="PRINTS" id="PR01069">
    <property type="entry name" value="ACCCTRFRASEA"/>
</dbReference>
<sequence length="575" mass="61562">MKAKQKGINKLEGPVTDVPIELPERRAYVKCPGCRRVIDQELLARNLDVCPRCGHHLRLGARARLAMTLDDGSFEEWDAELSVQDAPAGREALSFPGYAEKLERSQRACGSKDAVLCGRATIGGEPCAVFIMDGDFMMGSMGSVVGEKICRTFERAIELRLPVVGITVSGGARMQEGTTSLMQMAKVSSARARLARAGLPYLALLTDPTTGGVTASFAMEGDVILAEPGALIAFAGPRVVEQTTHKRLPAGFQRAEFLLEHGFLDLIVERADVPATLAELLALHAGRIPSASAPHALLEQHGPHMLLKKIGRRRKQGSIEAPSAYEIVQAARSVEHPTALELIELGFDGFIELHGDRSFGDDAAIVGGIAWVGDRVLTVIGTERGRSTKERVARNFGSAHPEGYRKARRLMQQAARFGRPVLCLVDTAGAYCGIGAEERGQGEAIASNLVAMAELGTPLVSVITGEGGSGGALALAGGDRVYMLDHAAYSVVSPEGCASILWKSTDRAADAAEYLGLTAPRLTELGIADGTIDDACSHEELARRIVSRALDVFAELASLDTEELLTRRYVRFRAM</sequence>
<dbReference type="GO" id="GO:0006633">
    <property type="term" value="P:fatty acid biosynthetic process"/>
    <property type="evidence" value="ECO:0007669"/>
    <property type="project" value="UniProtKB-KW"/>
</dbReference>
<dbReference type="GO" id="GO:0008270">
    <property type="term" value="F:zinc ion binding"/>
    <property type="evidence" value="ECO:0007669"/>
    <property type="project" value="UniProtKB-UniRule"/>
</dbReference>
<comment type="cofactor">
    <cofactor evidence="17">
        <name>Zn(2+)</name>
        <dbReference type="ChEBI" id="CHEBI:29105"/>
    </cofactor>
    <text evidence="17">Binds 1 zinc ion per subunit.</text>
</comment>
<evidence type="ECO:0000256" key="17">
    <source>
        <dbReference type="HAMAP-Rule" id="MF_01395"/>
    </source>
</evidence>
<evidence type="ECO:0000256" key="16">
    <source>
        <dbReference type="HAMAP-Rule" id="MF_00823"/>
    </source>
</evidence>
<dbReference type="HAMAP" id="MF_01395">
    <property type="entry name" value="AcetylCoA_CT_beta"/>
    <property type="match status" value="1"/>
</dbReference>
<feature type="binding site" evidence="17">
    <location>
        <position position="34"/>
    </location>
    <ligand>
        <name>Zn(2+)</name>
        <dbReference type="ChEBI" id="CHEBI:29105"/>
    </ligand>
</feature>
<keyword evidence="6 16" id="KW-0963">Cytoplasm</keyword>
<keyword evidence="11 16" id="KW-0067">ATP-binding</keyword>
<evidence type="ECO:0000313" key="20">
    <source>
        <dbReference type="EMBL" id="OUN84814.1"/>
    </source>
</evidence>
<name>A0A1Y3XGU7_9ACTN</name>
<dbReference type="RefSeq" id="WP_094336043.1">
    <property type="nucleotide sequence ID" value="NZ_NFIE01000028.1"/>
</dbReference>
<dbReference type="Pfam" id="PF03255">
    <property type="entry name" value="ACCA"/>
    <property type="match status" value="1"/>
</dbReference>
<feature type="zinc finger region" description="C4-type" evidence="17">
    <location>
        <begin position="31"/>
        <end position="53"/>
    </location>
</feature>
<feature type="domain" description="CoA carboxyltransferase N-terminal" evidence="18">
    <location>
        <begin position="27"/>
        <end position="299"/>
    </location>
</feature>
<dbReference type="GO" id="GO:0016743">
    <property type="term" value="F:carboxyl- or carbamoyltransferase activity"/>
    <property type="evidence" value="ECO:0007669"/>
    <property type="project" value="UniProtKB-UniRule"/>
</dbReference>
<comment type="pathway">
    <text evidence="2 16">Lipid metabolism; malonyl-CoA biosynthesis; malonyl-CoA from acetyl-CoA: step 1/1.</text>
</comment>
<dbReference type="PANTHER" id="PTHR42853:SF3">
    <property type="entry name" value="ACETYL-COENZYME A CARBOXYLASE CARBOXYL TRANSFERASE SUBUNIT ALPHA, CHLOROPLASTIC"/>
    <property type="match status" value="1"/>
</dbReference>
<dbReference type="InterPro" id="IPR029045">
    <property type="entry name" value="ClpP/crotonase-like_dom_sf"/>
</dbReference>
<keyword evidence="7 16" id="KW-0444">Lipid biosynthesis</keyword>
<evidence type="ECO:0000256" key="6">
    <source>
        <dbReference type="ARBA" id="ARBA00022490"/>
    </source>
</evidence>
<comment type="subcellular location">
    <subcellularLocation>
        <location evidence="1 16">Cytoplasm</location>
    </subcellularLocation>
</comment>
<evidence type="ECO:0000256" key="1">
    <source>
        <dbReference type="ARBA" id="ARBA00004496"/>
    </source>
</evidence>
<dbReference type="UniPathway" id="UPA00655">
    <property type="reaction ID" value="UER00711"/>
</dbReference>
<dbReference type="InterPro" id="IPR001095">
    <property type="entry name" value="Acetyl_CoA_COase_a_su"/>
</dbReference>
<dbReference type="GO" id="GO:0003989">
    <property type="term" value="F:acetyl-CoA carboxylase activity"/>
    <property type="evidence" value="ECO:0007669"/>
    <property type="project" value="InterPro"/>
</dbReference>
<dbReference type="PANTHER" id="PTHR42853">
    <property type="entry name" value="ACETYL-COENZYME A CARBOXYLASE CARBOXYL TRANSFERASE SUBUNIT ALPHA"/>
    <property type="match status" value="1"/>
</dbReference>
<comment type="similarity">
    <text evidence="3">In the C-terminal section; belongs to the AccA family.</text>
</comment>
<evidence type="ECO:0000259" key="19">
    <source>
        <dbReference type="PROSITE" id="PS50989"/>
    </source>
</evidence>
<dbReference type="AlphaFoldDB" id="A0A1Y3XGU7"/>
<dbReference type="EMBL" id="NFIE01000028">
    <property type="protein sequence ID" value="OUN84814.1"/>
    <property type="molecule type" value="Genomic_DNA"/>
</dbReference>
<dbReference type="OrthoDB" id="9772975at2"/>
<dbReference type="GO" id="GO:0005524">
    <property type="term" value="F:ATP binding"/>
    <property type="evidence" value="ECO:0007669"/>
    <property type="project" value="UniProtKB-KW"/>
</dbReference>
<evidence type="ECO:0000256" key="7">
    <source>
        <dbReference type="ARBA" id="ARBA00022516"/>
    </source>
</evidence>
<protein>
    <recommendedName>
        <fullName evidence="16 17">Multifunctional fusion protein</fullName>
    </recommendedName>
    <domain>
        <recommendedName>
            <fullName evidence="16">Acetyl-coenzyme A carboxylase carboxyl transferase subunit alpha</fullName>
            <shortName evidence="16">ACCase subunit alpha</shortName>
            <shortName evidence="16">Acetyl-CoA carboxylase carboxyltransferase subunit alpha</shortName>
            <ecNumber evidence="16">2.1.3.15</ecNumber>
        </recommendedName>
    </domain>
    <domain>
        <recommendedName>
            <fullName evidence="17">Acetyl-coenzyme A carboxylase carboxyl transferase subunit beta</fullName>
            <shortName evidence="17">ACCase subunit beta</shortName>
            <shortName evidence="17">Acetyl-CoA carboxylase carboxyltransferase subunit beta</shortName>
        </recommendedName>
    </domain>
</protein>
<comment type="subunit">
    <text evidence="16">Acetyl-CoA carboxylase is a heterohexamer composed of biotin carboxyl carrier protein (AccB), biotin carboxylase (AccC) and two subunits each of ACCase subunit alpha (AccA) and ACCase subunit beta (AccD).</text>
</comment>
<evidence type="ECO:0000256" key="2">
    <source>
        <dbReference type="ARBA" id="ARBA00004956"/>
    </source>
</evidence>
<evidence type="ECO:0000256" key="14">
    <source>
        <dbReference type="ARBA" id="ARBA00025280"/>
    </source>
</evidence>
<comment type="function">
    <text evidence="16">Component of the acetyl coenzyme A carboxylase (ACC) complex. First, biotin carboxylase catalyzes the carboxylation of biotin on its carrier protein (BCCP) and then the CO(2) group is transferred by the carboxyltransferase to acetyl-CoA to form malonyl-CoA.</text>
</comment>
<keyword evidence="10 16" id="KW-0276">Fatty acid metabolism</keyword>
<dbReference type="GO" id="GO:0009317">
    <property type="term" value="C:acetyl-CoA carboxylase complex"/>
    <property type="evidence" value="ECO:0007669"/>
    <property type="project" value="InterPro"/>
</dbReference>
<evidence type="ECO:0000256" key="4">
    <source>
        <dbReference type="ARBA" id="ARBA00010284"/>
    </source>
</evidence>
<evidence type="ECO:0000256" key="3">
    <source>
        <dbReference type="ARBA" id="ARBA00006276"/>
    </source>
</evidence>
<dbReference type="InterPro" id="IPR011763">
    <property type="entry name" value="COA_CT_C"/>
</dbReference>
<keyword evidence="13 16" id="KW-0275">Fatty acid biosynthesis</keyword>
<evidence type="ECO:0000256" key="13">
    <source>
        <dbReference type="ARBA" id="ARBA00023160"/>
    </source>
</evidence>
<comment type="catalytic activity">
    <reaction evidence="15 16">
        <text>N(6)-carboxybiotinyl-L-lysyl-[protein] + acetyl-CoA = N(6)-biotinyl-L-lysyl-[protein] + malonyl-CoA</text>
        <dbReference type="Rhea" id="RHEA:54728"/>
        <dbReference type="Rhea" id="RHEA-COMP:10505"/>
        <dbReference type="Rhea" id="RHEA-COMP:10506"/>
        <dbReference type="ChEBI" id="CHEBI:57288"/>
        <dbReference type="ChEBI" id="CHEBI:57384"/>
        <dbReference type="ChEBI" id="CHEBI:83144"/>
        <dbReference type="ChEBI" id="CHEBI:83145"/>
        <dbReference type="EC" id="2.1.3.15"/>
    </reaction>
</comment>
<reference evidence="21" key="1">
    <citation type="submission" date="2017-04" db="EMBL/GenBank/DDBJ databases">
        <title>Function of individual gut microbiota members based on whole genome sequencing of pure cultures obtained from chicken caecum.</title>
        <authorList>
            <person name="Medvecky M."/>
            <person name="Cejkova D."/>
            <person name="Polansky O."/>
            <person name="Karasova D."/>
            <person name="Kubasova T."/>
            <person name="Cizek A."/>
            <person name="Rychlik I."/>
        </authorList>
    </citation>
    <scope>NUCLEOTIDE SEQUENCE [LARGE SCALE GENOMIC DNA]</scope>
    <source>
        <strain evidence="21">An5</strain>
    </source>
</reference>
<dbReference type="PROSITE" id="PS50980">
    <property type="entry name" value="COA_CT_NTER"/>
    <property type="match status" value="1"/>
</dbReference>